<feature type="region of interest" description="Disordered" evidence="5">
    <location>
        <begin position="318"/>
        <end position="346"/>
    </location>
</feature>
<accession>A0AAD5LKZ2</accession>
<name>A0AAD5LKZ2_PYTIN</name>
<dbReference type="GO" id="GO:0035091">
    <property type="term" value="F:phosphatidylinositol binding"/>
    <property type="evidence" value="ECO:0007669"/>
    <property type="project" value="InterPro"/>
</dbReference>
<dbReference type="GO" id="GO:0043328">
    <property type="term" value="P:protein transport to vacuole involved in ubiquitin-dependent protein catabolic process via the multivesicular body sorting pathway"/>
    <property type="evidence" value="ECO:0007669"/>
    <property type="project" value="InterPro"/>
</dbReference>
<evidence type="ECO:0000256" key="1">
    <source>
        <dbReference type="ARBA" id="ARBA00004170"/>
    </source>
</evidence>
<dbReference type="PROSITE" id="PS50179">
    <property type="entry name" value="VHS"/>
    <property type="match status" value="1"/>
</dbReference>
<evidence type="ECO:0000259" key="6">
    <source>
        <dbReference type="PROSITE" id="PS50179"/>
    </source>
</evidence>
<feature type="compositionally biased region" description="Polar residues" evidence="5">
    <location>
        <begin position="320"/>
        <end position="334"/>
    </location>
</feature>
<feature type="domain" description="GAT" evidence="7">
    <location>
        <begin position="227"/>
        <end position="319"/>
    </location>
</feature>
<comment type="caution">
    <text evidence="8">The sequence shown here is derived from an EMBL/GenBank/DDBJ whole genome shotgun (WGS) entry which is preliminary data.</text>
</comment>
<keyword evidence="3" id="KW-0653">Protein transport</keyword>
<dbReference type="CDD" id="cd03561">
    <property type="entry name" value="VHS"/>
    <property type="match status" value="1"/>
</dbReference>
<keyword evidence="9" id="KW-1185">Reference proteome</keyword>
<evidence type="ECO:0000256" key="3">
    <source>
        <dbReference type="ARBA" id="ARBA00022927"/>
    </source>
</evidence>
<dbReference type="InterPro" id="IPR002014">
    <property type="entry name" value="VHS_dom"/>
</dbReference>
<dbReference type="Gene3D" id="1.25.40.90">
    <property type="match status" value="1"/>
</dbReference>
<dbReference type="GO" id="GO:0043130">
    <property type="term" value="F:ubiquitin binding"/>
    <property type="evidence" value="ECO:0007669"/>
    <property type="project" value="InterPro"/>
</dbReference>
<reference evidence="8" key="1">
    <citation type="submission" date="2021-12" db="EMBL/GenBank/DDBJ databases">
        <title>Prjna785345.</title>
        <authorList>
            <person name="Rujirawat T."/>
            <person name="Krajaejun T."/>
        </authorList>
    </citation>
    <scope>NUCLEOTIDE SEQUENCE</scope>
    <source>
        <strain evidence="8">Pi057C3</strain>
    </source>
</reference>
<evidence type="ECO:0000256" key="5">
    <source>
        <dbReference type="SAM" id="MobiDB-lite"/>
    </source>
</evidence>
<dbReference type="InterPro" id="IPR004152">
    <property type="entry name" value="GAT_dom"/>
</dbReference>
<feature type="domain" description="VHS" evidence="6">
    <location>
        <begin position="56"/>
        <end position="193"/>
    </location>
</feature>
<feature type="compositionally biased region" description="Low complexity" evidence="5">
    <location>
        <begin position="209"/>
        <end position="227"/>
    </location>
</feature>
<comment type="subcellular location">
    <subcellularLocation>
        <location evidence="1">Membrane</location>
        <topology evidence="1">Peripheral membrane protein</topology>
    </subcellularLocation>
</comment>
<dbReference type="InterPro" id="IPR008942">
    <property type="entry name" value="ENTH_VHS"/>
</dbReference>
<dbReference type="PANTHER" id="PTHR45898:SF4">
    <property type="entry name" value="TARGET OF MYB PROTEIN 1"/>
    <property type="match status" value="1"/>
</dbReference>
<keyword evidence="4" id="KW-0472">Membrane</keyword>
<feature type="region of interest" description="Disordered" evidence="5">
    <location>
        <begin position="519"/>
        <end position="544"/>
    </location>
</feature>
<dbReference type="GO" id="GO:0005737">
    <property type="term" value="C:cytoplasm"/>
    <property type="evidence" value="ECO:0007669"/>
    <property type="project" value="UniProtKB-ARBA"/>
</dbReference>
<dbReference type="GO" id="GO:0016020">
    <property type="term" value="C:membrane"/>
    <property type="evidence" value="ECO:0007669"/>
    <property type="project" value="UniProtKB-SubCell"/>
</dbReference>
<dbReference type="InterPro" id="IPR038425">
    <property type="entry name" value="GAT_sf"/>
</dbReference>
<dbReference type="Pfam" id="PF00790">
    <property type="entry name" value="VHS"/>
    <property type="match status" value="1"/>
</dbReference>
<protein>
    <recommendedName>
        <fullName evidence="10">VHS domain-containing protein</fullName>
    </recommendedName>
</protein>
<feature type="region of interest" description="Disordered" evidence="5">
    <location>
        <begin position="201"/>
        <end position="227"/>
    </location>
</feature>
<dbReference type="Pfam" id="PF03127">
    <property type="entry name" value="GAT"/>
    <property type="match status" value="1"/>
</dbReference>
<evidence type="ECO:0000256" key="2">
    <source>
        <dbReference type="ARBA" id="ARBA00022448"/>
    </source>
</evidence>
<keyword evidence="2" id="KW-0813">Transport</keyword>
<dbReference type="Proteomes" id="UP001209570">
    <property type="component" value="Unassembled WGS sequence"/>
</dbReference>
<evidence type="ECO:0000313" key="8">
    <source>
        <dbReference type="EMBL" id="KAJ0401627.1"/>
    </source>
</evidence>
<dbReference type="AlphaFoldDB" id="A0AAD5LKZ2"/>
<dbReference type="SMART" id="SM00288">
    <property type="entry name" value="VHS"/>
    <property type="match status" value="1"/>
</dbReference>
<dbReference type="PROSITE" id="PS50909">
    <property type="entry name" value="GAT"/>
    <property type="match status" value="1"/>
</dbReference>
<feature type="region of interest" description="Disordered" evidence="5">
    <location>
        <begin position="414"/>
        <end position="435"/>
    </location>
</feature>
<evidence type="ECO:0000259" key="7">
    <source>
        <dbReference type="PROSITE" id="PS50909"/>
    </source>
</evidence>
<gene>
    <name evidence="8" type="ORF">P43SY_006006</name>
</gene>
<dbReference type="SUPFAM" id="SSF89009">
    <property type="entry name" value="GAT-like domain"/>
    <property type="match status" value="1"/>
</dbReference>
<proteinExistence type="predicted"/>
<organism evidence="8 9">
    <name type="scientific">Pythium insidiosum</name>
    <name type="common">Pythiosis disease agent</name>
    <dbReference type="NCBI Taxonomy" id="114742"/>
    <lineage>
        <taxon>Eukaryota</taxon>
        <taxon>Sar</taxon>
        <taxon>Stramenopiles</taxon>
        <taxon>Oomycota</taxon>
        <taxon>Peronosporomycetes</taxon>
        <taxon>Pythiales</taxon>
        <taxon>Pythiaceae</taxon>
        <taxon>Pythium</taxon>
    </lineage>
</organism>
<dbReference type="SUPFAM" id="SSF48464">
    <property type="entry name" value="ENTH/VHS domain"/>
    <property type="match status" value="1"/>
</dbReference>
<dbReference type="PANTHER" id="PTHR45898">
    <property type="entry name" value="TOM1-LIKE PROTEIN"/>
    <property type="match status" value="1"/>
</dbReference>
<evidence type="ECO:0008006" key="10">
    <source>
        <dbReference type="Google" id="ProtNLM"/>
    </source>
</evidence>
<dbReference type="Gene3D" id="1.20.58.160">
    <property type="match status" value="1"/>
</dbReference>
<dbReference type="InterPro" id="IPR044836">
    <property type="entry name" value="TOL_plant"/>
</dbReference>
<dbReference type="EMBL" id="JAKCXM010000123">
    <property type="protein sequence ID" value="KAJ0401627.1"/>
    <property type="molecule type" value="Genomic_DNA"/>
</dbReference>
<evidence type="ECO:0000256" key="4">
    <source>
        <dbReference type="ARBA" id="ARBA00023136"/>
    </source>
</evidence>
<evidence type="ECO:0000313" key="9">
    <source>
        <dbReference type="Proteomes" id="UP001209570"/>
    </source>
</evidence>
<feature type="compositionally biased region" description="Pro residues" evidence="5">
    <location>
        <begin position="533"/>
        <end position="544"/>
    </location>
</feature>
<sequence length="544" mass="59661">MDAMESKMSEWRRRMPSKRALQTQLGQFVQQKSVAVLYTQSEQERIKSLNELIAKATCEFEKEEHWDRIMKVVDVMSNTSNKNVIKEGVRYLRLRLGDPSPRVALLALTLTEALVKNCNRFVHKEIAGEAFMSEMESVYKVHSCKRGHESMECEGRALELIQAWGEAFMDQKFEYPYFIYTYEKLRKKGVKFPKYNKDRAPIFTPPSRPSAASSSRASVSSSSSRTSSLNKLSSKEVYHVAVNVAEMFEDMIHEAERDSSSIADRGVIVELAAQALELVHRLQSVIESAAESDSEDLGKYLKVNDALHTALARYDDLKNGVQSGNNQNGHSKATSGAAVDNNDDDDDEFADFVRARVTGDSKPAAAVVVDNQTEDEDDPFASFVAQRASKTQQGAPEAKASEPAKDLIDLWDDEPIQPQPQSQQPATADPWGSVDLLVPSSAPALSAPAPTNPVQDDIWADCVPAPVSNQSSASSAPAPAAKNPFDFFDDFATKATISSAPAPTSSSFTAAANPFDFSMPAPMQPAHKAPAAPSQPTPLNPFDF</sequence>